<name>A0A5C2SP50_9APHY</name>
<dbReference type="EMBL" id="ML122253">
    <property type="protein sequence ID" value="RPD65088.1"/>
    <property type="molecule type" value="Genomic_DNA"/>
</dbReference>
<dbReference type="Gene3D" id="3.80.10.10">
    <property type="entry name" value="Ribonuclease Inhibitor"/>
    <property type="match status" value="1"/>
</dbReference>
<evidence type="ECO:0008006" key="3">
    <source>
        <dbReference type="Google" id="ProtNLM"/>
    </source>
</evidence>
<keyword evidence="2" id="KW-1185">Reference proteome</keyword>
<proteinExistence type="predicted"/>
<dbReference type="OrthoDB" id="2749793at2759"/>
<evidence type="ECO:0000313" key="1">
    <source>
        <dbReference type="EMBL" id="RPD65088.1"/>
    </source>
</evidence>
<dbReference type="Proteomes" id="UP000313359">
    <property type="component" value="Unassembled WGS sequence"/>
</dbReference>
<dbReference type="STRING" id="1328759.A0A5C2SP50"/>
<dbReference type="InterPro" id="IPR032675">
    <property type="entry name" value="LRR_dom_sf"/>
</dbReference>
<accession>A0A5C2SP50</accession>
<sequence>MSELLGSLIMSGRKALNNYDVLFKILEEVTSSRVESQSRRSEPRLAQCDLAACARVCRSFTEPAVRLLWGQIDSLLPLWHLLAPDNVALPKECTEEYINLLAEAKLYDEPGPWDRFLWYSKFVRRLFYDSSMCGDGQAHLFKTLLEHNGGQPLLSALRTIEWKRVSSRDYSFTDAFFPGLVDVTLSFARQRSSAQLWRDIDLKPLLVRLRDASPALETFQLRIPTQAESWIVEELVQFPRLRRLYGSFTLDFPSLTTLVSKLALVSLHITLSNDSNIAPVGAPGSASLPLLQMENLRELRIQSQSQSVTQLFTALHAPQLRSLTVCVIDDPNSTVDYPALMDAIANAVSSEVMQSLVLEIYMQHYIPRAPRPAPIPLVTLLHPILPMQNLETFELKFGGRLQLSGANETFADIARRWSALRTFSLCIRDWHPDGPSPTPAILMLFARSCPNLRELVLPYLDHRALVLPSEGMPAPHPLLYLDIFDRLTERESTNEESTRMAEYIHRLFPSIDLALRHYGRSYDLAWTKVFHRIRMVRETLQA</sequence>
<protein>
    <recommendedName>
        <fullName evidence="3">F-box domain-containing protein</fullName>
    </recommendedName>
</protein>
<reference evidence="1" key="1">
    <citation type="journal article" date="2018" name="Genome Biol. Evol.">
        <title>Genomics and development of Lentinus tigrinus, a white-rot wood-decaying mushroom with dimorphic fruiting bodies.</title>
        <authorList>
            <person name="Wu B."/>
            <person name="Xu Z."/>
            <person name="Knudson A."/>
            <person name="Carlson A."/>
            <person name="Chen N."/>
            <person name="Kovaka S."/>
            <person name="LaButti K."/>
            <person name="Lipzen A."/>
            <person name="Pennachio C."/>
            <person name="Riley R."/>
            <person name="Schakwitz W."/>
            <person name="Umezawa K."/>
            <person name="Ohm R.A."/>
            <person name="Grigoriev I.V."/>
            <person name="Nagy L.G."/>
            <person name="Gibbons J."/>
            <person name="Hibbett D."/>
        </authorList>
    </citation>
    <scope>NUCLEOTIDE SEQUENCE [LARGE SCALE GENOMIC DNA]</scope>
    <source>
        <strain evidence="1">ALCF2SS1-6</strain>
    </source>
</reference>
<dbReference type="AlphaFoldDB" id="A0A5C2SP50"/>
<organism evidence="1 2">
    <name type="scientific">Lentinus tigrinus ALCF2SS1-6</name>
    <dbReference type="NCBI Taxonomy" id="1328759"/>
    <lineage>
        <taxon>Eukaryota</taxon>
        <taxon>Fungi</taxon>
        <taxon>Dikarya</taxon>
        <taxon>Basidiomycota</taxon>
        <taxon>Agaricomycotina</taxon>
        <taxon>Agaricomycetes</taxon>
        <taxon>Polyporales</taxon>
        <taxon>Polyporaceae</taxon>
        <taxon>Lentinus</taxon>
    </lineage>
</organism>
<gene>
    <name evidence="1" type="ORF">L227DRAFT_607679</name>
</gene>
<evidence type="ECO:0000313" key="2">
    <source>
        <dbReference type="Proteomes" id="UP000313359"/>
    </source>
</evidence>